<dbReference type="HOGENOM" id="CLU_1414825_0_0_1"/>
<dbReference type="VEuPathDB" id="MicrosporidiaDB:H312_00660"/>
<dbReference type="Proteomes" id="UP000030655">
    <property type="component" value="Unassembled WGS sequence"/>
</dbReference>
<feature type="transmembrane region" description="Helical" evidence="1">
    <location>
        <begin position="163"/>
        <end position="181"/>
    </location>
</feature>
<dbReference type="InterPro" id="IPR009038">
    <property type="entry name" value="GOLD_dom"/>
</dbReference>
<dbReference type="EMBL" id="KK365135">
    <property type="protein sequence ID" value="KCZ81901.1"/>
    <property type="molecule type" value="Genomic_DNA"/>
</dbReference>
<reference evidence="3 4" key="2">
    <citation type="submission" date="2014-03" db="EMBL/GenBank/DDBJ databases">
        <title>The Genome Sequence of Anncaliia algerae insect isolate PRA339.</title>
        <authorList>
            <consortium name="The Broad Institute Genome Sequencing Platform"/>
            <consortium name="The Broad Institute Genome Sequencing Center for Infectious Disease"/>
            <person name="Cuomo C."/>
            <person name="Becnel J."/>
            <person name="Sanscrainte N."/>
            <person name="Walker B."/>
            <person name="Young S.K."/>
            <person name="Zeng Q."/>
            <person name="Gargeya S."/>
            <person name="Fitzgerald M."/>
            <person name="Haas B."/>
            <person name="Abouelleil A."/>
            <person name="Alvarado L."/>
            <person name="Arachchi H.M."/>
            <person name="Berlin A.M."/>
            <person name="Chapman S.B."/>
            <person name="Dewar J."/>
            <person name="Goldberg J."/>
            <person name="Griggs A."/>
            <person name="Gujja S."/>
            <person name="Hansen M."/>
            <person name="Howarth C."/>
            <person name="Imamovic A."/>
            <person name="Larimer J."/>
            <person name="McCowan C."/>
            <person name="Murphy C."/>
            <person name="Neiman D."/>
            <person name="Pearson M."/>
            <person name="Priest M."/>
            <person name="Roberts A."/>
            <person name="Saif S."/>
            <person name="Shea T."/>
            <person name="Sisk P."/>
            <person name="Sykes S."/>
            <person name="Wortman J."/>
            <person name="Nusbaum C."/>
            <person name="Birren B."/>
        </authorList>
    </citation>
    <scope>NUCLEOTIDE SEQUENCE [LARGE SCALE GENOMIC DNA]</scope>
    <source>
        <strain evidence="3 4">PRA339</strain>
    </source>
</reference>
<evidence type="ECO:0000313" key="3">
    <source>
        <dbReference type="EMBL" id="KCZ81901.1"/>
    </source>
</evidence>
<keyword evidence="1" id="KW-0472">Membrane</keyword>
<name>A0A059F4K4_9MICR</name>
<keyword evidence="1" id="KW-0812">Transmembrane</keyword>
<protein>
    <recommendedName>
        <fullName evidence="2">GOLD domain-containing protein</fullName>
    </recommendedName>
</protein>
<feature type="domain" description="GOLD" evidence="2">
    <location>
        <begin position="16"/>
        <end position="188"/>
    </location>
</feature>
<reference evidence="4" key="1">
    <citation type="submission" date="2013-02" db="EMBL/GenBank/DDBJ databases">
        <authorList>
            <consortium name="The Broad Institute Genome Sequencing Platform"/>
            <person name="Cuomo C."/>
            <person name="Becnel J."/>
            <person name="Sanscrainte N."/>
            <person name="Walker B."/>
            <person name="Young S.K."/>
            <person name="Zeng Q."/>
            <person name="Gargeya S."/>
            <person name="Fitzgerald M."/>
            <person name="Haas B."/>
            <person name="Abouelleil A."/>
            <person name="Alvarado L."/>
            <person name="Arachchi H.M."/>
            <person name="Berlin A.M."/>
            <person name="Chapman S.B."/>
            <person name="Dewar J."/>
            <person name="Goldberg J."/>
            <person name="Griggs A."/>
            <person name="Gujja S."/>
            <person name="Hansen M."/>
            <person name="Howarth C."/>
            <person name="Imamovic A."/>
            <person name="Larimer J."/>
            <person name="McCowan C."/>
            <person name="Murphy C."/>
            <person name="Neiman D."/>
            <person name="Pearson M."/>
            <person name="Priest M."/>
            <person name="Roberts A."/>
            <person name="Saif S."/>
            <person name="Shea T."/>
            <person name="Sisk P."/>
            <person name="Sykes S."/>
            <person name="Wortman J."/>
            <person name="Nusbaum C."/>
            <person name="Birren B."/>
        </authorList>
    </citation>
    <scope>NUCLEOTIDE SEQUENCE [LARGE SCALE GENOMIC DNA]</scope>
    <source>
        <strain evidence="4">PRA339</strain>
    </source>
</reference>
<accession>A0A059F4K4</accession>
<dbReference type="OrthoDB" id="2191100at2759"/>
<evidence type="ECO:0000313" key="4">
    <source>
        <dbReference type="Proteomes" id="UP000030655"/>
    </source>
</evidence>
<proteinExistence type="predicted"/>
<sequence length="192" mass="22509">MLSLILFSLTQASKIFYLKSGEKKYLLEEIKEEGSLFKITCTDLNQTDDFYLSILKPFQDMKHVDSSDEDSEYGEEYKPSKEHTFSKKGIYKIRLSNYHQSPIKISVRSFVETSYPLDENQQKLREVVSALETLLSSTYEANMQLKENKTTHIKEIKSMVNRSFFVCLLAGLYFVIGFYKVDRMKKLFVKRK</sequence>
<dbReference type="Pfam" id="PF01105">
    <property type="entry name" value="EMP24_GP25L"/>
    <property type="match status" value="1"/>
</dbReference>
<keyword evidence="1" id="KW-1133">Transmembrane helix</keyword>
<evidence type="ECO:0000259" key="2">
    <source>
        <dbReference type="Pfam" id="PF01105"/>
    </source>
</evidence>
<evidence type="ECO:0000256" key="1">
    <source>
        <dbReference type="SAM" id="Phobius"/>
    </source>
</evidence>
<keyword evidence="4" id="KW-1185">Reference proteome</keyword>
<gene>
    <name evidence="3" type="ORF">H312_00660</name>
</gene>
<organism evidence="3 4">
    <name type="scientific">Anncaliia algerae PRA339</name>
    <dbReference type="NCBI Taxonomy" id="1288291"/>
    <lineage>
        <taxon>Eukaryota</taxon>
        <taxon>Fungi</taxon>
        <taxon>Fungi incertae sedis</taxon>
        <taxon>Microsporidia</taxon>
        <taxon>Tubulinosematoidea</taxon>
        <taxon>Tubulinosematidae</taxon>
        <taxon>Anncaliia</taxon>
    </lineage>
</organism>
<dbReference type="AlphaFoldDB" id="A0A059F4K4"/>